<dbReference type="InterPro" id="IPR052895">
    <property type="entry name" value="HetReg/Transcr_Mod"/>
</dbReference>
<feature type="repeat" description="ANK" evidence="1">
    <location>
        <begin position="528"/>
        <end position="556"/>
    </location>
</feature>
<proteinExistence type="predicted"/>
<dbReference type="EMBL" id="CP089279">
    <property type="protein sequence ID" value="USP81277.1"/>
    <property type="molecule type" value="Genomic_DNA"/>
</dbReference>
<protein>
    <submittedName>
        <fullName evidence="3">Ankyrin repeat and SAM domain-containing protein 6</fullName>
    </submittedName>
</protein>
<accession>A0A9Q9DVW6</accession>
<dbReference type="Pfam" id="PF12796">
    <property type="entry name" value="Ank_2"/>
    <property type="match status" value="1"/>
</dbReference>
<dbReference type="Pfam" id="PF23397">
    <property type="entry name" value="DUF7104"/>
    <property type="match status" value="2"/>
</dbReference>
<dbReference type="AlphaFoldDB" id="A0A9Q9DVW6"/>
<sequence>MNIFIYEPIDLERPAFRLLQLLRGKGPAIECMLYQAYLDGTDTVPYDALSYTWGGTDKTSTVIVNGKTFDVTENLHSALQHLRSEDIDRVLWVDAICIDQDNERERGHQVQQMCKIYSQAEEVIVWLGQATEETDILMDSLRRLEEHGLMYGHRYWDLAQWTTSWLSDLRGLGFEPYKGLDLILRRPWFRRVWILQEIANAKKASVWCGTKSVRAHNFALAPSLIGIKPERHCQAVLDIMPGRLREESWWSENRDLYNLLLKFSESEASDPRDKVYALLGISSDTWSANSLRPDYTKGLQEVIRDTSLFLFGPSDVSYETMPELLEDLTSRNATSFLEVVRTSDIRGVEHFLVRRGLEVPLSEDMIKCAVENEKSGIDILRLFLQKRRGEVEVTEAVVKAAGKNVKSGKDIIILLLQQCDNEVQMIKRFINALQATSVGGSEAVVKLLLDKDNAKGRIFASALYAAEAGGHKTAVKLLLIYSADANTKSGLYSDALYKASARGHEAVVKLLLDNGAEVNAKDRWYSDALYKASARGHEAVVKLLLDKGADANTKGGLYGNALYAASARGHGAVVKLLLDNGAEVDAKDGWYGNALQAALAGGHKAVVTLLRDKGVVM</sequence>
<dbReference type="InterPro" id="IPR055530">
    <property type="entry name" value="DUF7104"/>
</dbReference>
<dbReference type="InterPro" id="IPR002110">
    <property type="entry name" value="Ankyrin_rpt"/>
</dbReference>
<gene>
    <name evidence="3" type="ORF">yc1106_08551</name>
</gene>
<feature type="repeat" description="ANK" evidence="1">
    <location>
        <begin position="560"/>
        <end position="589"/>
    </location>
</feature>
<organism evidence="3 4">
    <name type="scientific">Curvularia clavata</name>
    <dbReference type="NCBI Taxonomy" id="95742"/>
    <lineage>
        <taxon>Eukaryota</taxon>
        <taxon>Fungi</taxon>
        <taxon>Dikarya</taxon>
        <taxon>Ascomycota</taxon>
        <taxon>Pezizomycotina</taxon>
        <taxon>Dothideomycetes</taxon>
        <taxon>Pleosporomycetidae</taxon>
        <taxon>Pleosporales</taxon>
        <taxon>Pleosporineae</taxon>
        <taxon>Pleosporaceae</taxon>
        <taxon>Curvularia</taxon>
    </lineage>
</organism>
<dbReference type="SMART" id="SM00248">
    <property type="entry name" value="ANK"/>
    <property type="match status" value="5"/>
</dbReference>
<dbReference type="SUPFAM" id="SSF48403">
    <property type="entry name" value="Ankyrin repeat"/>
    <property type="match status" value="1"/>
</dbReference>
<evidence type="ECO:0000256" key="1">
    <source>
        <dbReference type="PROSITE-ProRule" id="PRU00023"/>
    </source>
</evidence>
<dbReference type="Proteomes" id="UP001056012">
    <property type="component" value="Chromosome 6"/>
</dbReference>
<keyword evidence="4" id="KW-1185">Reference proteome</keyword>
<dbReference type="PROSITE" id="PS50088">
    <property type="entry name" value="ANK_REPEAT"/>
    <property type="match status" value="3"/>
</dbReference>
<feature type="repeat" description="ANK" evidence="1">
    <location>
        <begin position="495"/>
        <end position="523"/>
    </location>
</feature>
<reference evidence="3" key="1">
    <citation type="submission" date="2021-12" db="EMBL/GenBank/DDBJ databases">
        <title>Curvularia clavata genome.</title>
        <authorList>
            <person name="Cao Y."/>
        </authorList>
    </citation>
    <scope>NUCLEOTIDE SEQUENCE</scope>
    <source>
        <strain evidence="3">Yc1106</strain>
    </source>
</reference>
<keyword evidence="1" id="KW-0040">ANK repeat</keyword>
<dbReference type="PANTHER" id="PTHR24148">
    <property type="entry name" value="ANKYRIN REPEAT DOMAIN-CONTAINING PROTEIN 39 HOMOLOG-RELATED"/>
    <property type="match status" value="1"/>
</dbReference>
<dbReference type="InterPro" id="IPR010730">
    <property type="entry name" value="HET"/>
</dbReference>
<dbReference type="PROSITE" id="PS50297">
    <property type="entry name" value="ANK_REP_REGION"/>
    <property type="match status" value="3"/>
</dbReference>
<dbReference type="Pfam" id="PF13637">
    <property type="entry name" value="Ank_4"/>
    <property type="match status" value="1"/>
</dbReference>
<name>A0A9Q9DVW6_CURCL</name>
<dbReference type="Gene3D" id="1.25.40.20">
    <property type="entry name" value="Ankyrin repeat-containing domain"/>
    <property type="match status" value="2"/>
</dbReference>
<dbReference type="Gene3D" id="1.20.5.340">
    <property type="match status" value="1"/>
</dbReference>
<dbReference type="InterPro" id="IPR036770">
    <property type="entry name" value="Ankyrin_rpt-contain_sf"/>
</dbReference>
<evidence type="ECO:0000313" key="3">
    <source>
        <dbReference type="EMBL" id="USP81277.1"/>
    </source>
</evidence>
<dbReference type="Pfam" id="PF06985">
    <property type="entry name" value="HET"/>
    <property type="match status" value="1"/>
</dbReference>
<evidence type="ECO:0000259" key="2">
    <source>
        <dbReference type="Pfam" id="PF06985"/>
    </source>
</evidence>
<feature type="domain" description="Heterokaryon incompatibility" evidence="2">
    <location>
        <begin position="46"/>
        <end position="197"/>
    </location>
</feature>
<dbReference type="OrthoDB" id="194358at2759"/>
<dbReference type="PANTHER" id="PTHR24148:SF78">
    <property type="entry name" value="HETEROKARYON INCOMPATIBILITY DOMAIN-CONTAINING PROTEIN"/>
    <property type="match status" value="1"/>
</dbReference>
<dbReference type="VEuPathDB" id="FungiDB:yc1106_08551"/>
<evidence type="ECO:0000313" key="4">
    <source>
        <dbReference type="Proteomes" id="UP001056012"/>
    </source>
</evidence>